<dbReference type="GO" id="GO:0005829">
    <property type="term" value="C:cytosol"/>
    <property type="evidence" value="ECO:0007669"/>
    <property type="project" value="TreeGrafter"/>
</dbReference>
<name>A0A177N6J8_9GAMM</name>
<dbReference type="SUPFAM" id="SSF51206">
    <property type="entry name" value="cAMP-binding domain-like"/>
    <property type="match status" value="1"/>
</dbReference>
<dbReference type="PANTHER" id="PTHR24567">
    <property type="entry name" value="CRP FAMILY TRANSCRIPTIONAL REGULATORY PROTEIN"/>
    <property type="match status" value="1"/>
</dbReference>
<dbReference type="InterPro" id="IPR018490">
    <property type="entry name" value="cNMP-bd_dom_sf"/>
</dbReference>
<dbReference type="STRING" id="702114.A1355_13325"/>
<sequence length="237" mass="25995">MSTILAVTAPNRLLDSLPATDRNLVLRHCEPVHLAFAEVLYLAGARIPHVYFPTGGFVSLVTPMGGGSGLEVGLIGYEGMLGITLMLDVDIAPFQALVQGAGSALRMPATAFLAELARSHSLQIATKRYLYVSMSQLAQTAACNRFHQVEARLARWLLMTHDRAHTDTFHVTHIFLAYILGVRRVGITKAALSLQEQALIRYRRGDITILDRSGLEAAACDCYRIETETYRRILGGT</sequence>
<gene>
    <name evidence="5" type="ORF">A1355_13325</name>
</gene>
<dbReference type="GO" id="GO:0003700">
    <property type="term" value="F:DNA-binding transcription factor activity"/>
    <property type="evidence" value="ECO:0007669"/>
    <property type="project" value="TreeGrafter"/>
</dbReference>
<dbReference type="InterPro" id="IPR000595">
    <property type="entry name" value="cNMP-bd_dom"/>
</dbReference>
<keyword evidence="2" id="KW-0238">DNA-binding</keyword>
<comment type="caution">
    <text evidence="5">The sequence shown here is derived from an EMBL/GenBank/DDBJ whole genome shotgun (WGS) entry which is preliminary data.</text>
</comment>
<feature type="domain" description="HTH crp-type" evidence="4">
    <location>
        <begin position="151"/>
        <end position="217"/>
    </location>
</feature>
<dbReference type="Pfam" id="PF13545">
    <property type="entry name" value="HTH_Crp_2"/>
    <property type="match status" value="1"/>
</dbReference>
<keyword evidence="3" id="KW-0804">Transcription</keyword>
<evidence type="ECO:0000259" key="4">
    <source>
        <dbReference type="Pfam" id="PF13545"/>
    </source>
</evidence>
<dbReference type="Gene3D" id="2.60.120.10">
    <property type="entry name" value="Jelly Rolls"/>
    <property type="match status" value="1"/>
</dbReference>
<dbReference type="EMBL" id="LUUK01000209">
    <property type="protein sequence ID" value="OAI13485.1"/>
    <property type="molecule type" value="Genomic_DNA"/>
</dbReference>
<dbReference type="PANTHER" id="PTHR24567:SF74">
    <property type="entry name" value="HTH-TYPE TRANSCRIPTIONAL REGULATOR ARCR"/>
    <property type="match status" value="1"/>
</dbReference>
<dbReference type="SUPFAM" id="SSF46785">
    <property type="entry name" value="Winged helix' DNA-binding domain"/>
    <property type="match status" value="1"/>
</dbReference>
<organism evidence="5 6">
    <name type="scientific">Methylomonas koyamae</name>
    <dbReference type="NCBI Taxonomy" id="702114"/>
    <lineage>
        <taxon>Bacteria</taxon>
        <taxon>Pseudomonadati</taxon>
        <taxon>Pseudomonadota</taxon>
        <taxon>Gammaproteobacteria</taxon>
        <taxon>Methylococcales</taxon>
        <taxon>Methylococcaceae</taxon>
        <taxon>Methylomonas</taxon>
    </lineage>
</organism>
<dbReference type="InterPro" id="IPR012318">
    <property type="entry name" value="HTH_CRP"/>
</dbReference>
<protein>
    <submittedName>
        <fullName evidence="5">Crp/Fnr family transcriptional regulator</fullName>
    </submittedName>
</protein>
<evidence type="ECO:0000313" key="5">
    <source>
        <dbReference type="EMBL" id="OAI13485.1"/>
    </source>
</evidence>
<dbReference type="OrthoDB" id="8969464at2"/>
<dbReference type="GO" id="GO:0003677">
    <property type="term" value="F:DNA binding"/>
    <property type="evidence" value="ECO:0007669"/>
    <property type="project" value="UniProtKB-KW"/>
</dbReference>
<evidence type="ECO:0000256" key="2">
    <source>
        <dbReference type="ARBA" id="ARBA00023125"/>
    </source>
</evidence>
<dbReference type="RefSeq" id="WP_064031200.1">
    <property type="nucleotide sequence ID" value="NZ_LUUK01000209.1"/>
</dbReference>
<dbReference type="InterPro" id="IPR014710">
    <property type="entry name" value="RmlC-like_jellyroll"/>
</dbReference>
<keyword evidence="6" id="KW-1185">Reference proteome</keyword>
<evidence type="ECO:0000256" key="3">
    <source>
        <dbReference type="ARBA" id="ARBA00023163"/>
    </source>
</evidence>
<accession>A0A177N6J8</accession>
<dbReference type="Proteomes" id="UP000077628">
    <property type="component" value="Unassembled WGS sequence"/>
</dbReference>
<evidence type="ECO:0000256" key="1">
    <source>
        <dbReference type="ARBA" id="ARBA00023015"/>
    </source>
</evidence>
<dbReference type="AlphaFoldDB" id="A0A177N6J8"/>
<reference evidence="6" key="1">
    <citation type="submission" date="2016-03" db="EMBL/GenBank/DDBJ databases">
        <authorList>
            <person name="Heylen K."/>
            <person name="De Vos P."/>
            <person name="Vekeman B."/>
        </authorList>
    </citation>
    <scope>NUCLEOTIDE SEQUENCE [LARGE SCALE GENOMIC DNA]</scope>
    <source>
        <strain evidence="6">R-45383</strain>
    </source>
</reference>
<proteinExistence type="predicted"/>
<evidence type="ECO:0000313" key="6">
    <source>
        <dbReference type="Proteomes" id="UP000077628"/>
    </source>
</evidence>
<dbReference type="CDD" id="cd00038">
    <property type="entry name" value="CAP_ED"/>
    <property type="match status" value="1"/>
</dbReference>
<keyword evidence="1" id="KW-0805">Transcription regulation</keyword>
<dbReference type="InterPro" id="IPR036390">
    <property type="entry name" value="WH_DNA-bd_sf"/>
</dbReference>
<dbReference type="InterPro" id="IPR050397">
    <property type="entry name" value="Env_Response_Regulators"/>
</dbReference>